<dbReference type="Gene3D" id="1.10.1740.10">
    <property type="match status" value="1"/>
</dbReference>
<dbReference type="Pfam" id="PF08281">
    <property type="entry name" value="Sigma70_r4_2"/>
    <property type="match status" value="1"/>
</dbReference>
<dbReference type="InterPro" id="IPR013324">
    <property type="entry name" value="RNA_pol_sigma_r3/r4-like"/>
</dbReference>
<keyword evidence="2" id="KW-0805">Transcription regulation</keyword>
<evidence type="ECO:0000313" key="9">
    <source>
        <dbReference type="Proteomes" id="UP001240984"/>
    </source>
</evidence>
<evidence type="ECO:0000313" key="8">
    <source>
        <dbReference type="EMBL" id="MDP9795171.1"/>
    </source>
</evidence>
<gene>
    <name evidence="8" type="ORF">J2S43_003683</name>
</gene>
<dbReference type="CDD" id="cd06171">
    <property type="entry name" value="Sigma70_r4"/>
    <property type="match status" value="1"/>
</dbReference>
<dbReference type="RefSeq" id="WP_306830768.1">
    <property type="nucleotide sequence ID" value="NZ_JAUSRA010000001.1"/>
</dbReference>
<organism evidence="8 9">
    <name type="scientific">Catenuloplanes nepalensis</name>
    <dbReference type="NCBI Taxonomy" id="587533"/>
    <lineage>
        <taxon>Bacteria</taxon>
        <taxon>Bacillati</taxon>
        <taxon>Actinomycetota</taxon>
        <taxon>Actinomycetes</taxon>
        <taxon>Micromonosporales</taxon>
        <taxon>Micromonosporaceae</taxon>
        <taxon>Catenuloplanes</taxon>
    </lineage>
</organism>
<protein>
    <submittedName>
        <fullName evidence="8">RNA polymerase sigma-70 factor (ECF subfamily)</fullName>
    </submittedName>
</protein>
<dbReference type="PANTHER" id="PTHR43133">
    <property type="entry name" value="RNA POLYMERASE ECF-TYPE SIGMA FACTO"/>
    <property type="match status" value="1"/>
</dbReference>
<dbReference type="SUPFAM" id="SSF88946">
    <property type="entry name" value="Sigma2 domain of RNA polymerase sigma factors"/>
    <property type="match status" value="1"/>
</dbReference>
<keyword evidence="9" id="KW-1185">Reference proteome</keyword>
<comment type="caution">
    <text evidence="8">The sequence shown here is derived from an EMBL/GenBank/DDBJ whole genome shotgun (WGS) entry which is preliminary data.</text>
</comment>
<keyword evidence="5" id="KW-0804">Transcription</keyword>
<dbReference type="EMBL" id="JAUSRA010000001">
    <property type="protein sequence ID" value="MDP9795171.1"/>
    <property type="molecule type" value="Genomic_DNA"/>
</dbReference>
<evidence type="ECO:0000259" key="7">
    <source>
        <dbReference type="Pfam" id="PF08281"/>
    </source>
</evidence>
<proteinExistence type="inferred from homology"/>
<name>A0ABT9MVY8_9ACTN</name>
<evidence type="ECO:0000259" key="6">
    <source>
        <dbReference type="Pfam" id="PF04542"/>
    </source>
</evidence>
<dbReference type="PANTHER" id="PTHR43133:SF50">
    <property type="entry name" value="ECF RNA POLYMERASE SIGMA FACTOR SIGM"/>
    <property type="match status" value="1"/>
</dbReference>
<dbReference type="Pfam" id="PF04542">
    <property type="entry name" value="Sigma70_r2"/>
    <property type="match status" value="1"/>
</dbReference>
<dbReference type="InterPro" id="IPR014284">
    <property type="entry name" value="RNA_pol_sigma-70_dom"/>
</dbReference>
<dbReference type="Proteomes" id="UP001240984">
    <property type="component" value="Unassembled WGS sequence"/>
</dbReference>
<comment type="similarity">
    <text evidence="1">Belongs to the sigma-70 factor family. ECF subfamily.</text>
</comment>
<dbReference type="SUPFAM" id="SSF88659">
    <property type="entry name" value="Sigma3 and sigma4 domains of RNA polymerase sigma factors"/>
    <property type="match status" value="1"/>
</dbReference>
<dbReference type="NCBIfam" id="TIGR02937">
    <property type="entry name" value="sigma70-ECF"/>
    <property type="match status" value="1"/>
</dbReference>
<dbReference type="InterPro" id="IPR039425">
    <property type="entry name" value="RNA_pol_sigma-70-like"/>
</dbReference>
<evidence type="ECO:0000256" key="5">
    <source>
        <dbReference type="ARBA" id="ARBA00023163"/>
    </source>
</evidence>
<reference evidence="8 9" key="1">
    <citation type="submission" date="2023-07" db="EMBL/GenBank/DDBJ databases">
        <title>Sequencing the genomes of 1000 actinobacteria strains.</title>
        <authorList>
            <person name="Klenk H.-P."/>
        </authorList>
    </citation>
    <scope>NUCLEOTIDE SEQUENCE [LARGE SCALE GENOMIC DNA]</scope>
    <source>
        <strain evidence="8 9">DSM 44710</strain>
    </source>
</reference>
<dbReference type="Gene3D" id="1.10.10.10">
    <property type="entry name" value="Winged helix-like DNA-binding domain superfamily/Winged helix DNA-binding domain"/>
    <property type="match status" value="1"/>
</dbReference>
<dbReference type="InterPro" id="IPR013249">
    <property type="entry name" value="RNA_pol_sigma70_r4_t2"/>
</dbReference>
<keyword evidence="4" id="KW-0238">DNA-binding</keyword>
<dbReference type="InterPro" id="IPR036388">
    <property type="entry name" value="WH-like_DNA-bd_sf"/>
</dbReference>
<evidence type="ECO:0000256" key="2">
    <source>
        <dbReference type="ARBA" id="ARBA00023015"/>
    </source>
</evidence>
<keyword evidence="3" id="KW-0731">Sigma factor</keyword>
<dbReference type="InterPro" id="IPR013325">
    <property type="entry name" value="RNA_pol_sigma_r2"/>
</dbReference>
<evidence type="ECO:0000256" key="1">
    <source>
        <dbReference type="ARBA" id="ARBA00010641"/>
    </source>
</evidence>
<feature type="domain" description="RNA polymerase sigma factor 70 region 4 type 2" evidence="7">
    <location>
        <begin position="99"/>
        <end position="151"/>
    </location>
</feature>
<evidence type="ECO:0000256" key="4">
    <source>
        <dbReference type="ARBA" id="ARBA00023125"/>
    </source>
</evidence>
<feature type="domain" description="RNA polymerase sigma-70 region 2" evidence="6">
    <location>
        <begin position="12"/>
        <end position="76"/>
    </location>
</feature>
<accession>A0ABT9MVY8</accession>
<dbReference type="InterPro" id="IPR007627">
    <property type="entry name" value="RNA_pol_sigma70_r2"/>
</dbReference>
<sequence>MADEESFDAFYRGTRQRTFGCVYAMTGNPAEAQDVTHEAYARAWQRWSRVGGYANPEAWVRTVARRLVFSRWRRAQAAVRAYRQVGVAPSVPEPSPDSVAIAAALAALPASQRVTIALHYLADLTIAEVARELGVPEGTVKARLHRARAKLARHLADDPEEANRVRSAS</sequence>
<evidence type="ECO:0000256" key="3">
    <source>
        <dbReference type="ARBA" id="ARBA00023082"/>
    </source>
</evidence>